<dbReference type="InterPro" id="IPR017441">
    <property type="entry name" value="Protein_kinase_ATP_BS"/>
</dbReference>
<dbReference type="GO" id="GO:0004672">
    <property type="term" value="F:protein kinase activity"/>
    <property type="evidence" value="ECO:0007669"/>
    <property type="project" value="InterPro"/>
</dbReference>
<dbReference type="Gene3D" id="3.30.200.20">
    <property type="entry name" value="Phosphorylase Kinase, domain 1"/>
    <property type="match status" value="1"/>
</dbReference>
<sequence>HVFHDIKGHNILFITGEDQVYGLGINYWGSLGLGHNVPIESPELIHELCHQNIQEFVIGVTFVLALDNNNQVYGWGCNDCGQLAREATPPNVYLKPERIAFFTNNKFITQLSCSHSHSLALASDGDVYSWGNNRRGQVGCGEPTGDPEWDLISTPVRVKFTNNFKIKMKAVYCSAIHSSFALTLDGKPMPEPVSPPKPATRRVKPIKAVHFVDTKATVIKSKSPVIENKSPIIENVTNDSYYQNTFEELSSVGSGAFGTVYKVQHRYNQRLYAIKQIVLNDSNTELNDQLLNSTINELKLRSEYVIQYTTSWLEDNQRLYIQMEYCSLSLSDVLTVKGPVFGRQSSSKPMSTAEYYLSCGIFADILECVQYLHSVWPHVIHRGLKPSNIFIAQSGVKKGRYLKLSDFGLANVFSAGTYIPPYTAQTASDVHYTAPELVGPDGAVNQRLANTKSDVYSVGVIAQQVFDININE</sequence>
<evidence type="ECO:0000256" key="4">
    <source>
        <dbReference type="ARBA" id="ARBA00022840"/>
    </source>
</evidence>
<protein>
    <recommendedName>
        <fullName evidence="7">Protein kinase domain-containing protein</fullName>
    </recommendedName>
</protein>
<dbReference type="Pfam" id="PF00069">
    <property type="entry name" value="Pkinase"/>
    <property type="match status" value="1"/>
</dbReference>
<dbReference type="PRINTS" id="PR00633">
    <property type="entry name" value="RCCNDNSATION"/>
</dbReference>
<dbReference type="AlphaFoldDB" id="A0A7R9L2Y0"/>
<dbReference type="InterPro" id="IPR050339">
    <property type="entry name" value="CC_SR_Kinase"/>
</dbReference>
<dbReference type="Gene3D" id="2.130.10.30">
    <property type="entry name" value="Regulator of chromosome condensation 1/beta-lactamase-inhibitor protein II"/>
    <property type="match status" value="1"/>
</dbReference>
<name>A0A7R9L2Y0_9ACAR</name>
<evidence type="ECO:0000256" key="3">
    <source>
        <dbReference type="ARBA" id="ARBA00022777"/>
    </source>
</evidence>
<evidence type="ECO:0000313" key="8">
    <source>
        <dbReference type="EMBL" id="CAD7633007.1"/>
    </source>
</evidence>
<dbReference type="Proteomes" id="UP000759131">
    <property type="component" value="Unassembled WGS sequence"/>
</dbReference>
<feature type="repeat" description="RCC1" evidence="5">
    <location>
        <begin position="125"/>
        <end position="184"/>
    </location>
</feature>
<dbReference type="InterPro" id="IPR000719">
    <property type="entry name" value="Prot_kinase_dom"/>
</dbReference>
<dbReference type="PANTHER" id="PTHR11042">
    <property type="entry name" value="EUKARYOTIC TRANSLATION INITIATION FACTOR 2-ALPHA KINASE EIF2-ALPHA KINASE -RELATED"/>
    <property type="match status" value="1"/>
</dbReference>
<dbReference type="EMBL" id="CAJPIZ010011951">
    <property type="protein sequence ID" value="CAG2113437.1"/>
    <property type="molecule type" value="Genomic_DNA"/>
</dbReference>
<dbReference type="Pfam" id="PF13540">
    <property type="entry name" value="RCC1_2"/>
    <property type="match status" value="2"/>
</dbReference>
<reference evidence="8" key="1">
    <citation type="submission" date="2020-11" db="EMBL/GenBank/DDBJ databases">
        <authorList>
            <person name="Tran Van P."/>
        </authorList>
    </citation>
    <scope>NUCLEOTIDE SEQUENCE</scope>
</reference>
<keyword evidence="2 6" id="KW-0547">Nucleotide-binding</keyword>
<evidence type="ECO:0000256" key="5">
    <source>
        <dbReference type="PROSITE-ProRule" id="PRU00235"/>
    </source>
</evidence>
<feature type="domain" description="Protein kinase" evidence="7">
    <location>
        <begin position="246"/>
        <end position="472"/>
    </location>
</feature>
<dbReference type="PROSITE" id="PS50012">
    <property type="entry name" value="RCC1_3"/>
    <property type="match status" value="3"/>
</dbReference>
<dbReference type="GO" id="GO:0005524">
    <property type="term" value="F:ATP binding"/>
    <property type="evidence" value="ECO:0007669"/>
    <property type="project" value="UniProtKB-UniRule"/>
</dbReference>
<gene>
    <name evidence="8" type="ORF">OSB1V03_LOCUS13406</name>
</gene>
<dbReference type="SUPFAM" id="SSF56112">
    <property type="entry name" value="Protein kinase-like (PK-like)"/>
    <property type="match status" value="1"/>
</dbReference>
<dbReference type="GO" id="GO:0005737">
    <property type="term" value="C:cytoplasm"/>
    <property type="evidence" value="ECO:0007669"/>
    <property type="project" value="TreeGrafter"/>
</dbReference>
<evidence type="ECO:0000256" key="2">
    <source>
        <dbReference type="ARBA" id="ARBA00022741"/>
    </source>
</evidence>
<dbReference type="PROSITE" id="PS00107">
    <property type="entry name" value="PROTEIN_KINASE_ATP"/>
    <property type="match status" value="1"/>
</dbReference>
<feature type="repeat" description="RCC1" evidence="5">
    <location>
        <begin position="70"/>
        <end position="124"/>
    </location>
</feature>
<dbReference type="InterPro" id="IPR000408">
    <property type="entry name" value="Reg_chr_condens"/>
</dbReference>
<accession>A0A7R9L2Y0</accession>
<keyword evidence="4 6" id="KW-0067">ATP-binding</keyword>
<dbReference type="EMBL" id="OC866526">
    <property type="protein sequence ID" value="CAD7633007.1"/>
    <property type="molecule type" value="Genomic_DNA"/>
</dbReference>
<dbReference type="InterPro" id="IPR011009">
    <property type="entry name" value="Kinase-like_dom_sf"/>
</dbReference>
<feature type="non-terminal residue" evidence="8">
    <location>
        <position position="1"/>
    </location>
</feature>
<proteinExistence type="predicted"/>
<evidence type="ECO:0000313" key="9">
    <source>
        <dbReference type="Proteomes" id="UP000759131"/>
    </source>
</evidence>
<dbReference type="OrthoDB" id="61110at2759"/>
<dbReference type="PROSITE" id="PS50011">
    <property type="entry name" value="PROTEIN_KINASE_DOM"/>
    <property type="match status" value="1"/>
</dbReference>
<dbReference type="InterPro" id="IPR009091">
    <property type="entry name" value="RCC1/BLIP-II"/>
</dbReference>
<evidence type="ECO:0000256" key="6">
    <source>
        <dbReference type="PROSITE-ProRule" id="PRU10141"/>
    </source>
</evidence>
<evidence type="ECO:0000259" key="7">
    <source>
        <dbReference type="PROSITE" id="PS50011"/>
    </source>
</evidence>
<dbReference type="SUPFAM" id="SSF50985">
    <property type="entry name" value="RCC1/BLIP-II"/>
    <property type="match status" value="1"/>
</dbReference>
<keyword evidence="9" id="KW-1185">Reference proteome</keyword>
<evidence type="ECO:0000256" key="1">
    <source>
        <dbReference type="ARBA" id="ARBA00022679"/>
    </source>
</evidence>
<dbReference type="GO" id="GO:0005634">
    <property type="term" value="C:nucleus"/>
    <property type="evidence" value="ECO:0007669"/>
    <property type="project" value="TreeGrafter"/>
</dbReference>
<organism evidence="8">
    <name type="scientific">Medioppia subpectinata</name>
    <dbReference type="NCBI Taxonomy" id="1979941"/>
    <lineage>
        <taxon>Eukaryota</taxon>
        <taxon>Metazoa</taxon>
        <taxon>Ecdysozoa</taxon>
        <taxon>Arthropoda</taxon>
        <taxon>Chelicerata</taxon>
        <taxon>Arachnida</taxon>
        <taxon>Acari</taxon>
        <taxon>Acariformes</taxon>
        <taxon>Sarcoptiformes</taxon>
        <taxon>Oribatida</taxon>
        <taxon>Brachypylina</taxon>
        <taxon>Oppioidea</taxon>
        <taxon>Oppiidae</taxon>
        <taxon>Medioppia</taxon>
    </lineage>
</organism>
<feature type="repeat" description="RCC1" evidence="5">
    <location>
        <begin position="18"/>
        <end position="69"/>
    </location>
</feature>
<feature type="binding site" evidence="6">
    <location>
        <position position="275"/>
    </location>
    <ligand>
        <name>ATP</name>
        <dbReference type="ChEBI" id="CHEBI:30616"/>
    </ligand>
</feature>
<keyword evidence="1" id="KW-0808">Transferase</keyword>
<dbReference type="Gene3D" id="1.10.510.10">
    <property type="entry name" value="Transferase(Phosphotransferase) domain 1"/>
    <property type="match status" value="1"/>
</dbReference>
<dbReference type="SMART" id="SM00220">
    <property type="entry name" value="S_TKc"/>
    <property type="match status" value="1"/>
</dbReference>
<keyword evidence="3" id="KW-0418">Kinase</keyword>